<accession>A0AA48GM56</accession>
<dbReference type="EMBL" id="AP027080">
    <property type="protein sequence ID" value="BDU72025.1"/>
    <property type="molecule type" value="Genomic_DNA"/>
</dbReference>
<evidence type="ECO:0000313" key="2">
    <source>
        <dbReference type="Proteomes" id="UP001238179"/>
    </source>
</evidence>
<dbReference type="Proteomes" id="UP001238179">
    <property type="component" value="Chromosome"/>
</dbReference>
<sequence length="564" mass="59618">MVTTKLKLVFLAMLPIVLAGQTSQYRILYPPHATLAGASASGPVEGGAQGSSNLFPVVTGNGWSVDMGKGALSIVVPVGTVPGELPIPLTFRFNASQAFPVVKASIYVAGGAGAAVKTAGMSPMIGTGGRYASGFARYNRPIFGTVDFGFISSGDGQSVPGTDDDLAGKFDSFTPNSYYVLEDGTVHSQLDFSTMGGTFSLPPRFGFSAKAASAVSINSVGTLVTYPAVASDLGSWATQAAGLAPVGFTAGAHTGYKVVMDRDRARVYAYAQELYAWVPILWVDRFGHWVGFQWKNTTSGLPSGIASVRSVKVLNHRNKGVQVQWAEPTAGSSAPLGIYLRADFINIQAPTLQATGYPDLAGTMARTILPLAAGPDLRPTTLQIGNPLMGAPNWLQLPVPSPVGSGAWPSQDLSWAFNYVTPSLDELASFTDSRGLTTVLGWQTTTLLDPTAAATGASQMVDIYRSVHTAVSTDSGMTLSRTWTWNLPAAPSATVWQNAYSQAWSGTQSWNDAAIQAGHRGRSPDLDPKLQPGVPRRFGWNHFRQGILENDHHEHAGSNSDPGH</sequence>
<dbReference type="AlphaFoldDB" id="A0AA48GM56"/>
<name>A0AA48GM56_9BACT</name>
<proteinExistence type="predicted"/>
<evidence type="ECO:0000313" key="1">
    <source>
        <dbReference type="EMBL" id="BDU72025.1"/>
    </source>
</evidence>
<protein>
    <submittedName>
        <fullName evidence="1">Uncharacterized protein</fullName>
    </submittedName>
</protein>
<dbReference type="KEGG" id="msil:METEAL_11990"/>
<dbReference type="RefSeq" id="WP_316414927.1">
    <property type="nucleotide sequence ID" value="NZ_AP027080.1"/>
</dbReference>
<gene>
    <name evidence="1" type="ORF">METEAL_11990</name>
</gene>
<keyword evidence="2" id="KW-1185">Reference proteome</keyword>
<reference evidence="2" key="1">
    <citation type="journal article" date="2023" name="Int. J. Syst. Evol. Microbiol.">
        <title>Mesoterricola silvestris gen. nov., sp. nov., Mesoterricola sediminis sp. nov., Geothrix oryzae sp. nov., Geothrix edaphica sp. nov., Geothrix rubra sp. nov., and Geothrix limicola sp. nov., six novel members of Acidobacteriota isolated from soils.</title>
        <authorList>
            <person name="Itoh H."/>
            <person name="Sugisawa Y."/>
            <person name="Mise K."/>
            <person name="Xu Z."/>
            <person name="Kuniyasu M."/>
            <person name="Ushijima N."/>
            <person name="Kawano K."/>
            <person name="Kobayashi E."/>
            <person name="Shiratori Y."/>
            <person name="Masuda Y."/>
            <person name="Senoo K."/>
        </authorList>
    </citation>
    <scope>NUCLEOTIDE SEQUENCE [LARGE SCALE GENOMIC DNA]</scope>
    <source>
        <strain evidence="2">W79</strain>
    </source>
</reference>
<organism evidence="1 2">
    <name type="scientific">Mesoterricola silvestris</name>
    <dbReference type="NCBI Taxonomy" id="2927979"/>
    <lineage>
        <taxon>Bacteria</taxon>
        <taxon>Pseudomonadati</taxon>
        <taxon>Acidobacteriota</taxon>
        <taxon>Holophagae</taxon>
        <taxon>Holophagales</taxon>
        <taxon>Holophagaceae</taxon>
        <taxon>Mesoterricola</taxon>
    </lineage>
</organism>